<keyword evidence="2" id="KW-1185">Reference proteome</keyword>
<dbReference type="EMBL" id="WEKT01000046">
    <property type="protein sequence ID" value="MZI95143.1"/>
    <property type="molecule type" value="Genomic_DNA"/>
</dbReference>
<dbReference type="InterPro" id="IPR038316">
    <property type="entry name" value="DUF5062_sf"/>
</dbReference>
<dbReference type="RefSeq" id="WP_161157623.1">
    <property type="nucleotide sequence ID" value="NZ_WEKT01000046.1"/>
</dbReference>
<accession>A0A7X4LNB9</accession>
<gene>
    <name evidence="1" type="ORF">F9817_18350</name>
</gene>
<reference evidence="1 2" key="1">
    <citation type="submission" date="2019-10" db="EMBL/GenBank/DDBJ databases">
        <title>Vibrio sp. nov. isolated from a shrimp pond.</title>
        <authorList>
            <person name="Gomez-Gil B."/>
            <person name="Enciso-Ibarra J."/>
            <person name="Enciso-Ibarra K."/>
            <person name="Bolan-Mejia C."/>
        </authorList>
    </citation>
    <scope>NUCLEOTIDE SEQUENCE [LARGE SCALE GENOMIC DNA]</scope>
    <source>
        <strain evidence="1 2">CAIM 722</strain>
    </source>
</reference>
<dbReference type="Gene3D" id="1.20.120.1930">
    <property type="entry name" value="Uncharacterised protein PF16691, DUF5062"/>
    <property type="match status" value="1"/>
</dbReference>
<organism evidence="1 2">
    <name type="scientific">Vibrio eleionomae</name>
    <dbReference type="NCBI Taxonomy" id="2653505"/>
    <lineage>
        <taxon>Bacteria</taxon>
        <taxon>Pseudomonadati</taxon>
        <taxon>Pseudomonadota</taxon>
        <taxon>Gammaproteobacteria</taxon>
        <taxon>Vibrionales</taxon>
        <taxon>Vibrionaceae</taxon>
        <taxon>Vibrio</taxon>
    </lineage>
</organism>
<sequence>MAKTNKIQNEDKLFKRALQIGSKMAEMQGYKLTEESASLSLKTKALYLFLVQVRQIAPLPEDKQDGQSLKKRIALWMYNALPEGDPLK</sequence>
<evidence type="ECO:0000313" key="1">
    <source>
        <dbReference type="EMBL" id="MZI95143.1"/>
    </source>
</evidence>
<dbReference type="InterPro" id="IPR032036">
    <property type="entry name" value="DUF5062"/>
</dbReference>
<name>A0A7X4LNB9_9VIBR</name>
<proteinExistence type="predicted"/>
<comment type="caution">
    <text evidence="1">The sequence shown here is derived from an EMBL/GenBank/DDBJ whole genome shotgun (WGS) entry which is preliminary data.</text>
</comment>
<protein>
    <submittedName>
        <fullName evidence="1">DUF5062 family protein</fullName>
    </submittedName>
</protein>
<dbReference type="Proteomes" id="UP000462621">
    <property type="component" value="Unassembled WGS sequence"/>
</dbReference>
<dbReference type="AlphaFoldDB" id="A0A7X4LNB9"/>
<evidence type="ECO:0000313" key="2">
    <source>
        <dbReference type="Proteomes" id="UP000462621"/>
    </source>
</evidence>
<dbReference type="Pfam" id="PF16691">
    <property type="entry name" value="DUF5062"/>
    <property type="match status" value="1"/>
</dbReference>